<gene>
    <name evidence="1" type="ORF">RND81_01G173700</name>
</gene>
<evidence type="ECO:0000313" key="1">
    <source>
        <dbReference type="EMBL" id="KAK9757610.1"/>
    </source>
</evidence>
<reference evidence="1" key="1">
    <citation type="submission" date="2024-03" db="EMBL/GenBank/DDBJ databases">
        <title>WGS assembly of Saponaria officinalis var. Norfolk2.</title>
        <authorList>
            <person name="Jenkins J."/>
            <person name="Shu S."/>
            <person name="Grimwood J."/>
            <person name="Barry K."/>
            <person name="Goodstein D."/>
            <person name="Schmutz J."/>
            <person name="Leebens-Mack J."/>
            <person name="Osbourn A."/>
        </authorList>
    </citation>
    <scope>NUCLEOTIDE SEQUENCE [LARGE SCALE GENOMIC DNA]</scope>
    <source>
        <strain evidence="1">JIC</strain>
    </source>
</reference>
<dbReference type="Proteomes" id="UP001443914">
    <property type="component" value="Unassembled WGS sequence"/>
</dbReference>
<comment type="caution">
    <text evidence="1">The sequence shown here is derived from an EMBL/GenBank/DDBJ whole genome shotgun (WGS) entry which is preliminary data.</text>
</comment>
<dbReference type="AlphaFoldDB" id="A0AAW1NJD5"/>
<proteinExistence type="predicted"/>
<evidence type="ECO:0000313" key="2">
    <source>
        <dbReference type="Proteomes" id="UP001443914"/>
    </source>
</evidence>
<accession>A0AAW1NJD5</accession>
<organism evidence="1 2">
    <name type="scientific">Saponaria officinalis</name>
    <name type="common">Common soapwort</name>
    <name type="synonym">Lychnis saponaria</name>
    <dbReference type="NCBI Taxonomy" id="3572"/>
    <lineage>
        <taxon>Eukaryota</taxon>
        <taxon>Viridiplantae</taxon>
        <taxon>Streptophyta</taxon>
        <taxon>Embryophyta</taxon>
        <taxon>Tracheophyta</taxon>
        <taxon>Spermatophyta</taxon>
        <taxon>Magnoliopsida</taxon>
        <taxon>eudicotyledons</taxon>
        <taxon>Gunneridae</taxon>
        <taxon>Pentapetalae</taxon>
        <taxon>Caryophyllales</taxon>
        <taxon>Caryophyllaceae</taxon>
        <taxon>Caryophylleae</taxon>
        <taxon>Saponaria</taxon>
    </lineage>
</organism>
<protein>
    <submittedName>
        <fullName evidence="1">Uncharacterized protein</fullName>
    </submittedName>
</protein>
<sequence>MAPANCVGFARRKVLRCEGVVVDWWSRLEGGGDCRNWGLLSGVGLGLTWQLPVGQEGGGELTTGRGGGRVGKSGDRRAGEMEVDEGKGRIWWWWPLVGDWWWWSLVAGRGGLVHVGGVFVGFRVWVG</sequence>
<dbReference type="EMBL" id="JBDFQZ010000001">
    <property type="protein sequence ID" value="KAK9757610.1"/>
    <property type="molecule type" value="Genomic_DNA"/>
</dbReference>
<keyword evidence="2" id="KW-1185">Reference proteome</keyword>
<name>A0AAW1NJD5_SAPOF</name>